<accession>A0A858RP97</accession>
<sequence length="271" mass="30954">MKDSTPSKRGRQPGLFHLANPLVMRFGAEFFTALPRQPGVYRFFDGTGRLLYIGQSACLRDRLGSYRHVTPERHPRRTLRLVARIQRIEWEACTTALEAIELERILLLEHRPPFNRAGTWQGPPWWLAMETSGEALVVGLRREEGVVGPLLPAFRHVFGSVARCLYRVAWPELPFHRYPAGLMKPLVPVSLRLPLARADEAMQIFANCAVGNVETLLAGVDQLPAPPSPQMEEFWTAERDQLADWVRKARPYEPVRPTPSRKPREEHPLLF</sequence>
<dbReference type="Pfam" id="PF01541">
    <property type="entry name" value="GIY-YIG"/>
    <property type="match status" value="1"/>
</dbReference>
<keyword evidence="3" id="KW-0540">Nuclease</keyword>
<feature type="domain" description="GIY-YIG" evidence="2">
    <location>
        <begin position="36"/>
        <end position="116"/>
    </location>
</feature>
<dbReference type="PANTHER" id="PTHR30562">
    <property type="entry name" value="UVRC/OXIDOREDUCTASE"/>
    <property type="match status" value="1"/>
</dbReference>
<evidence type="ECO:0000313" key="4">
    <source>
        <dbReference type="Proteomes" id="UP000501812"/>
    </source>
</evidence>
<dbReference type="EMBL" id="CP051774">
    <property type="protein sequence ID" value="QJE98169.1"/>
    <property type="molecule type" value="Genomic_DNA"/>
</dbReference>
<protein>
    <submittedName>
        <fullName evidence="3">Nucleotide excision repair endonuclease</fullName>
    </submittedName>
</protein>
<name>A0A858RP97_9BACT</name>
<dbReference type="KEGG" id="luo:HHL09_21060"/>
<dbReference type="GO" id="GO:0009380">
    <property type="term" value="C:excinuclease repair complex"/>
    <property type="evidence" value="ECO:0007669"/>
    <property type="project" value="TreeGrafter"/>
</dbReference>
<keyword evidence="4" id="KW-1185">Reference proteome</keyword>
<dbReference type="PANTHER" id="PTHR30562:SF1">
    <property type="entry name" value="UVRABC SYSTEM PROTEIN C"/>
    <property type="match status" value="1"/>
</dbReference>
<organism evidence="3 4">
    <name type="scientific">Luteolibacter luteus</name>
    <dbReference type="NCBI Taxonomy" id="2728835"/>
    <lineage>
        <taxon>Bacteria</taxon>
        <taxon>Pseudomonadati</taxon>
        <taxon>Verrucomicrobiota</taxon>
        <taxon>Verrucomicrobiia</taxon>
        <taxon>Verrucomicrobiales</taxon>
        <taxon>Verrucomicrobiaceae</taxon>
        <taxon>Luteolibacter</taxon>
    </lineage>
</organism>
<keyword evidence="3" id="KW-0255">Endonuclease</keyword>
<gene>
    <name evidence="3" type="ORF">HHL09_21060</name>
</gene>
<dbReference type="InterPro" id="IPR050066">
    <property type="entry name" value="UvrABC_protein_C"/>
</dbReference>
<dbReference type="InterPro" id="IPR047296">
    <property type="entry name" value="GIY-YIG_UvrC_Cho"/>
</dbReference>
<evidence type="ECO:0000259" key="2">
    <source>
        <dbReference type="PROSITE" id="PS50164"/>
    </source>
</evidence>
<dbReference type="RefSeq" id="WP_169456628.1">
    <property type="nucleotide sequence ID" value="NZ_CP051774.1"/>
</dbReference>
<dbReference type="InterPro" id="IPR035901">
    <property type="entry name" value="GIY-YIG_endonuc_sf"/>
</dbReference>
<dbReference type="SUPFAM" id="SSF82771">
    <property type="entry name" value="GIY-YIG endonuclease"/>
    <property type="match status" value="1"/>
</dbReference>
<dbReference type="InterPro" id="IPR000305">
    <property type="entry name" value="GIY-YIG_endonuc"/>
</dbReference>
<dbReference type="Gene3D" id="3.40.1440.10">
    <property type="entry name" value="GIY-YIG endonuclease"/>
    <property type="match status" value="1"/>
</dbReference>
<feature type="compositionally biased region" description="Basic and acidic residues" evidence="1">
    <location>
        <begin position="262"/>
        <end position="271"/>
    </location>
</feature>
<keyword evidence="3" id="KW-0378">Hydrolase</keyword>
<dbReference type="CDD" id="cd10434">
    <property type="entry name" value="GIY-YIG_UvrC_Cho"/>
    <property type="match status" value="1"/>
</dbReference>
<dbReference type="GO" id="GO:0006289">
    <property type="term" value="P:nucleotide-excision repair"/>
    <property type="evidence" value="ECO:0007669"/>
    <property type="project" value="InterPro"/>
</dbReference>
<proteinExistence type="predicted"/>
<dbReference type="Proteomes" id="UP000501812">
    <property type="component" value="Chromosome"/>
</dbReference>
<dbReference type="GO" id="GO:0004519">
    <property type="term" value="F:endonuclease activity"/>
    <property type="evidence" value="ECO:0007669"/>
    <property type="project" value="UniProtKB-KW"/>
</dbReference>
<reference evidence="3 4" key="1">
    <citation type="submission" date="2020-04" db="EMBL/GenBank/DDBJ databases">
        <title>Luteolibacter sp. G-1-1-1 isolated from soil.</title>
        <authorList>
            <person name="Dahal R.H."/>
        </authorList>
    </citation>
    <scope>NUCLEOTIDE SEQUENCE [LARGE SCALE GENOMIC DNA]</scope>
    <source>
        <strain evidence="3 4">G-1-1-1</strain>
    </source>
</reference>
<dbReference type="SMART" id="SM00465">
    <property type="entry name" value="GIYc"/>
    <property type="match status" value="1"/>
</dbReference>
<evidence type="ECO:0000256" key="1">
    <source>
        <dbReference type="SAM" id="MobiDB-lite"/>
    </source>
</evidence>
<feature type="region of interest" description="Disordered" evidence="1">
    <location>
        <begin position="250"/>
        <end position="271"/>
    </location>
</feature>
<dbReference type="PROSITE" id="PS50164">
    <property type="entry name" value="GIY_YIG"/>
    <property type="match status" value="1"/>
</dbReference>
<dbReference type="AlphaFoldDB" id="A0A858RP97"/>
<evidence type="ECO:0000313" key="3">
    <source>
        <dbReference type="EMBL" id="QJE98169.1"/>
    </source>
</evidence>